<sequence length="105" mass="12035">MFGVNYFWIIPDRKNQSQWLPHFELSQPPKGDGAAKTSEEDIKDRYLGSSHRVGSVPKDVPRGKWEKATTEAEEKQPHNRGPDKQSEVAYKRNATGHELSIAPYW</sequence>
<name>A0ABR2G1Y4_9ROSI</name>
<feature type="compositionally biased region" description="Basic and acidic residues" evidence="1">
    <location>
        <begin position="59"/>
        <end position="90"/>
    </location>
</feature>
<organism evidence="2 3">
    <name type="scientific">Hibiscus sabdariffa</name>
    <name type="common">roselle</name>
    <dbReference type="NCBI Taxonomy" id="183260"/>
    <lineage>
        <taxon>Eukaryota</taxon>
        <taxon>Viridiplantae</taxon>
        <taxon>Streptophyta</taxon>
        <taxon>Embryophyta</taxon>
        <taxon>Tracheophyta</taxon>
        <taxon>Spermatophyta</taxon>
        <taxon>Magnoliopsida</taxon>
        <taxon>eudicotyledons</taxon>
        <taxon>Gunneridae</taxon>
        <taxon>Pentapetalae</taxon>
        <taxon>rosids</taxon>
        <taxon>malvids</taxon>
        <taxon>Malvales</taxon>
        <taxon>Malvaceae</taxon>
        <taxon>Malvoideae</taxon>
        <taxon>Hibiscus</taxon>
    </lineage>
</organism>
<dbReference type="Proteomes" id="UP001472677">
    <property type="component" value="Unassembled WGS sequence"/>
</dbReference>
<feature type="compositionally biased region" description="Basic and acidic residues" evidence="1">
    <location>
        <begin position="37"/>
        <end position="46"/>
    </location>
</feature>
<feature type="region of interest" description="Disordered" evidence="1">
    <location>
        <begin position="23"/>
        <end position="94"/>
    </location>
</feature>
<proteinExistence type="predicted"/>
<accession>A0ABR2G1Y4</accession>
<gene>
    <name evidence="2" type="ORF">V6N12_044976</name>
</gene>
<evidence type="ECO:0000256" key="1">
    <source>
        <dbReference type="SAM" id="MobiDB-lite"/>
    </source>
</evidence>
<keyword evidence="3" id="KW-1185">Reference proteome</keyword>
<evidence type="ECO:0000313" key="2">
    <source>
        <dbReference type="EMBL" id="KAK8592883.1"/>
    </source>
</evidence>
<protein>
    <submittedName>
        <fullName evidence="2">Uncharacterized protein</fullName>
    </submittedName>
</protein>
<evidence type="ECO:0000313" key="3">
    <source>
        <dbReference type="Proteomes" id="UP001472677"/>
    </source>
</evidence>
<comment type="caution">
    <text evidence="2">The sequence shown here is derived from an EMBL/GenBank/DDBJ whole genome shotgun (WGS) entry which is preliminary data.</text>
</comment>
<dbReference type="EMBL" id="JBBPBM010000003">
    <property type="protein sequence ID" value="KAK8592883.1"/>
    <property type="molecule type" value="Genomic_DNA"/>
</dbReference>
<reference evidence="2 3" key="1">
    <citation type="journal article" date="2024" name="G3 (Bethesda)">
        <title>Genome assembly of Hibiscus sabdariffa L. provides insights into metabolisms of medicinal natural products.</title>
        <authorList>
            <person name="Kim T."/>
        </authorList>
    </citation>
    <scope>NUCLEOTIDE SEQUENCE [LARGE SCALE GENOMIC DNA]</scope>
    <source>
        <strain evidence="2">TK-2024</strain>
        <tissue evidence="2">Old leaves</tissue>
    </source>
</reference>